<dbReference type="GO" id="GO:0008239">
    <property type="term" value="F:dipeptidyl-peptidase activity"/>
    <property type="evidence" value="ECO:0007669"/>
    <property type="project" value="TreeGrafter"/>
</dbReference>
<dbReference type="InParanoid" id="A0A7C8MWM6"/>
<keyword evidence="4" id="KW-0378">Hydrolase</keyword>
<keyword evidence="3" id="KW-0732">Signal</keyword>
<keyword evidence="7" id="KW-1185">Reference proteome</keyword>
<dbReference type="PANTHER" id="PTHR11010">
    <property type="entry name" value="PROTEASE S28 PRO-X CARBOXYPEPTIDASE-RELATED"/>
    <property type="match status" value="1"/>
</dbReference>
<dbReference type="EMBL" id="WUBL01000025">
    <property type="protein sequence ID" value="KAF2970247.1"/>
    <property type="molecule type" value="Genomic_DNA"/>
</dbReference>
<sequence length="913" mass="100756">MAQPLIPQYKQAVTFPIATHGIGVILENRYYGASYPFNTSTTDQLAFLDTAQTIADNSYFAQNAVFSGIGRDLTAPATPWILYGGSLAGAQTAFSVKKYGDILYGGIASSAPINVVVGYPEWYNPIQKYAPQDCVNRINNIIDKFDALVAKKHRVAIEQFKALFGLEALTDHRDFASAISDPIGNPGFYLSNTWQELNWNSTYGSRDFFHFCGNVSNIDAPKEISDVDYSLSHYTNGEPWVGLGGYAGTQNQSAWADITNSGSRSYLYTSCTEQGAYIDSPKEGPSLISRVIDISYEQQWCTWAFPKGEYNKIPPSPDLDVYNSFGSFNFTADRLAFIDGDQDVWNELCYHSPIAPARQQTSDLHPELLITGAGHHWDSSGILNVEAEPQFIREAHLWEKLVDTDDYLELGDSHEEAMRKHRVGDPVKALRFADRALDVYSQGLARFPRSFDLAYNKARLELEKATDPVLSGTLNVPVMSVLQQALGSHHYARDLAPTHADTLFNMAQVLTSIAEIIAEDDDADDSEALQKIEQALEIQSRCFELQQATFAKSRLELEQAMRETAQHQVPQIEAGQVTADTVHEPQNLSQEEQWVSIEEPVTAVTLLETIIAQIEALSALCSILNSSPESNHMSTTTLSWIDSYSVNLLTHTLPTLLDENRQTLESRLSDVMLPKAIFTSNYLELSLRLSRIDVEKYNQELDTTFTQPGLNAASEDVLLASARALLSFNSALADLNSVTESHASLRWKLLVDAQSRLSSVARIPNIDKHLVATTHHLRGDISLFLQILAYPPDAHPQALTTTPQLLKHAEVYYRNASKLFGSLGRSKGEEKITCEIKGAVVGVLQQVTINQAAAGSSSGQDNSGTKIGVTASTDQIELALRSVLKSQGEQRVRDQIEDMINEGLLKDGAAKSA</sequence>
<dbReference type="Proteomes" id="UP000481858">
    <property type="component" value="Unassembled WGS sequence"/>
</dbReference>
<evidence type="ECO:0000313" key="7">
    <source>
        <dbReference type="Proteomes" id="UP000481858"/>
    </source>
</evidence>
<dbReference type="Pfam" id="PF05577">
    <property type="entry name" value="Peptidase_S28"/>
    <property type="match status" value="1"/>
</dbReference>
<evidence type="ECO:0000256" key="1">
    <source>
        <dbReference type="ARBA" id="ARBA00011079"/>
    </source>
</evidence>
<evidence type="ECO:0000313" key="6">
    <source>
        <dbReference type="EMBL" id="KAF2970247.1"/>
    </source>
</evidence>
<dbReference type="InterPro" id="IPR008758">
    <property type="entry name" value="Peptidase_S28"/>
</dbReference>
<dbReference type="OrthoDB" id="5328412at2759"/>
<dbReference type="GO" id="GO:0070008">
    <property type="term" value="F:serine-type exopeptidase activity"/>
    <property type="evidence" value="ECO:0007669"/>
    <property type="project" value="InterPro"/>
</dbReference>
<name>A0A7C8MWM6_9PEZI</name>
<evidence type="ECO:0000256" key="2">
    <source>
        <dbReference type="ARBA" id="ARBA00022670"/>
    </source>
</evidence>
<organism evidence="6 7">
    <name type="scientific">Xylaria multiplex</name>
    <dbReference type="NCBI Taxonomy" id="323545"/>
    <lineage>
        <taxon>Eukaryota</taxon>
        <taxon>Fungi</taxon>
        <taxon>Dikarya</taxon>
        <taxon>Ascomycota</taxon>
        <taxon>Pezizomycotina</taxon>
        <taxon>Sordariomycetes</taxon>
        <taxon>Xylariomycetidae</taxon>
        <taxon>Xylariales</taxon>
        <taxon>Xylariaceae</taxon>
        <taxon>Xylaria</taxon>
    </lineage>
</organism>
<accession>A0A7C8MWM6</accession>
<protein>
    <submittedName>
        <fullName evidence="6">Uncharacterized protein</fullName>
    </submittedName>
</protein>
<evidence type="ECO:0000256" key="5">
    <source>
        <dbReference type="ARBA" id="ARBA00023180"/>
    </source>
</evidence>
<dbReference type="PANTHER" id="PTHR11010:SF117">
    <property type="entry name" value="SERINE PROTEASE 16"/>
    <property type="match status" value="1"/>
</dbReference>
<dbReference type="InterPro" id="IPR029058">
    <property type="entry name" value="AB_hydrolase_fold"/>
</dbReference>
<reference evidence="6 7" key="1">
    <citation type="submission" date="2019-12" db="EMBL/GenBank/DDBJ databases">
        <title>Draft genome sequence of the ascomycete Xylaria multiplex DSM 110363.</title>
        <authorList>
            <person name="Buettner E."/>
            <person name="Kellner H."/>
        </authorList>
    </citation>
    <scope>NUCLEOTIDE SEQUENCE [LARGE SCALE GENOMIC DNA]</scope>
    <source>
        <strain evidence="6 7">DSM 110363</strain>
    </source>
</reference>
<dbReference type="Gene3D" id="1.25.40.10">
    <property type="entry name" value="Tetratricopeptide repeat domain"/>
    <property type="match status" value="1"/>
</dbReference>
<evidence type="ECO:0000256" key="3">
    <source>
        <dbReference type="ARBA" id="ARBA00022729"/>
    </source>
</evidence>
<proteinExistence type="inferred from homology"/>
<dbReference type="GO" id="GO:0006508">
    <property type="term" value="P:proteolysis"/>
    <property type="evidence" value="ECO:0007669"/>
    <property type="project" value="UniProtKB-KW"/>
</dbReference>
<dbReference type="AlphaFoldDB" id="A0A7C8MWM6"/>
<dbReference type="InterPro" id="IPR011990">
    <property type="entry name" value="TPR-like_helical_dom_sf"/>
</dbReference>
<comment type="caution">
    <text evidence="6">The sequence shown here is derived from an EMBL/GenBank/DDBJ whole genome shotgun (WGS) entry which is preliminary data.</text>
</comment>
<comment type="similarity">
    <text evidence="1">Belongs to the peptidase S28 family.</text>
</comment>
<keyword evidence="5" id="KW-0325">Glycoprotein</keyword>
<keyword evidence="2" id="KW-0645">Protease</keyword>
<dbReference type="Gene3D" id="3.40.50.1820">
    <property type="entry name" value="alpha/beta hydrolase"/>
    <property type="match status" value="2"/>
</dbReference>
<dbReference type="SUPFAM" id="SSF53474">
    <property type="entry name" value="alpha/beta-Hydrolases"/>
    <property type="match status" value="1"/>
</dbReference>
<gene>
    <name evidence="6" type="ORF">GQX73_g3300</name>
</gene>
<evidence type="ECO:0000256" key="4">
    <source>
        <dbReference type="ARBA" id="ARBA00022801"/>
    </source>
</evidence>